<accession>A4JUF9</accession>
<keyword evidence="1" id="KW-0614">Plasmid</keyword>
<dbReference type="KEGG" id="bvi:Bcep1808_7026"/>
<protein>
    <submittedName>
        <fullName evidence="1">Uncharacterized protein</fullName>
    </submittedName>
</protein>
<geneLocation type="plasmid" evidence="1 2">
    <name>pBVIE01</name>
</geneLocation>
<dbReference type="EMBL" id="CP000617">
    <property type="protein sequence ID" value="ABO59912.1"/>
    <property type="molecule type" value="Genomic_DNA"/>
</dbReference>
<organism evidence="1 2">
    <name type="scientific">Burkholderia vietnamiensis (strain G4 / LMG 22486)</name>
    <name type="common">Burkholderia cepacia (strain R1808)</name>
    <dbReference type="NCBI Taxonomy" id="269482"/>
    <lineage>
        <taxon>Bacteria</taxon>
        <taxon>Pseudomonadati</taxon>
        <taxon>Pseudomonadota</taxon>
        <taxon>Betaproteobacteria</taxon>
        <taxon>Burkholderiales</taxon>
        <taxon>Burkholderiaceae</taxon>
        <taxon>Burkholderia</taxon>
        <taxon>Burkholderia cepacia complex</taxon>
    </lineage>
</organism>
<gene>
    <name evidence="1" type="ordered locus">Bcep1808_7026</name>
</gene>
<dbReference type="Proteomes" id="UP000002287">
    <property type="component" value="Plasmid pBVIE01"/>
</dbReference>
<sequence>MLFPPVDHFCTQGLLTLGADVHERSTIGECNMPTTSLDAAGKSATVAAAEVLRDLTRKTTKGRDARLEAVIEKGLAGDPWAFCGLIDQLRAVHLNASGKIKSAAMDAIRKLEPSCLDTDAQIQAVGIANVTSVGNENVYLEKNGVSFYFKPACNERFREGLHDFSREVVFG</sequence>
<dbReference type="AlphaFoldDB" id="A4JUF9"/>
<reference evidence="1 2" key="1">
    <citation type="submission" date="2007-03" db="EMBL/GenBank/DDBJ databases">
        <title>Complete sequence of plasmid pBVIE01 of Burkholderia vietnamiensis G4.</title>
        <authorList>
            <consortium name="US DOE Joint Genome Institute"/>
            <person name="Copeland A."/>
            <person name="Lucas S."/>
            <person name="Lapidus A."/>
            <person name="Barry K."/>
            <person name="Detter J.C."/>
            <person name="Glavina del Rio T."/>
            <person name="Hammon N."/>
            <person name="Israni S."/>
            <person name="Dalin E."/>
            <person name="Tice H."/>
            <person name="Pitluck S."/>
            <person name="Chain P."/>
            <person name="Malfatti S."/>
            <person name="Shin M."/>
            <person name="Vergez L."/>
            <person name="Schmutz J."/>
            <person name="Larimer F."/>
            <person name="Land M."/>
            <person name="Hauser L."/>
            <person name="Kyrpides N."/>
            <person name="Tiedje J."/>
            <person name="Richardson P."/>
        </authorList>
    </citation>
    <scope>NUCLEOTIDE SEQUENCE [LARGE SCALE GENOMIC DNA]</scope>
    <source>
        <strain evidence="2">G4 / LMG 22486</strain>
        <plasmid evidence="1 2">pBVIE01</plasmid>
    </source>
</reference>
<evidence type="ECO:0000313" key="1">
    <source>
        <dbReference type="EMBL" id="ABO59912.1"/>
    </source>
</evidence>
<name>A4JUF9_BURVG</name>
<proteinExistence type="predicted"/>
<dbReference type="HOGENOM" id="CLU_1560069_0_0_4"/>
<evidence type="ECO:0000313" key="2">
    <source>
        <dbReference type="Proteomes" id="UP000002287"/>
    </source>
</evidence>